<organism evidence="4 7">
    <name type="scientific">Candidatus Phosphoribacter hodrii</name>
    <dbReference type="NCBI Taxonomy" id="2953743"/>
    <lineage>
        <taxon>Bacteria</taxon>
        <taxon>Bacillati</taxon>
        <taxon>Actinomycetota</taxon>
        <taxon>Actinomycetes</taxon>
        <taxon>Micrococcales</taxon>
        <taxon>Dermatophilaceae</taxon>
        <taxon>Candidatus Phosphoribacter</taxon>
    </lineage>
</organism>
<dbReference type="EMBL" id="JADJIB010000010">
    <property type="protein sequence ID" value="MBK7274574.1"/>
    <property type="molecule type" value="Genomic_DNA"/>
</dbReference>
<evidence type="ECO:0000313" key="7">
    <source>
        <dbReference type="Proteomes" id="UP000726105"/>
    </source>
</evidence>
<dbReference type="Proteomes" id="UP000718281">
    <property type="component" value="Unassembled WGS sequence"/>
</dbReference>
<sequence>MFWSKKTQPAPVADDRPERPGAKNRPTPKRRDQEAANKHPVVNTDRKAAARSDREARRVAMAESRAAMVTGDESKMPPRDKGPIKRYIRDYVDARFSLGEALLPMMLLALLLSFIKEVWALTTVFLLVYGLLFMSIADVFFMWRKIKAGVAAKFGADAMPAGAMMYAVMRAYQIRRSRLPRPMIKRGEYPV</sequence>
<accession>A0A935IM00</accession>
<feature type="transmembrane region" description="Helical" evidence="2">
    <location>
        <begin position="96"/>
        <end position="115"/>
    </location>
</feature>
<name>A0A935IM00_9MICO</name>
<evidence type="ECO:0000313" key="5">
    <source>
        <dbReference type="EMBL" id="MBL0004572.1"/>
    </source>
</evidence>
<dbReference type="InterPro" id="IPR021403">
    <property type="entry name" value="DUF3043"/>
</dbReference>
<dbReference type="EMBL" id="JADIXZ010000006">
    <property type="protein sequence ID" value="MBK6301919.1"/>
    <property type="molecule type" value="Genomic_DNA"/>
</dbReference>
<dbReference type="Proteomes" id="UP000726105">
    <property type="component" value="Unassembled WGS sequence"/>
</dbReference>
<dbReference type="AlphaFoldDB" id="A0A935IM00"/>
<reference evidence="6 7" key="1">
    <citation type="submission" date="2020-10" db="EMBL/GenBank/DDBJ databases">
        <title>Connecting structure to function with the recovery of over 1000 high-quality activated sludge metagenome-assembled genomes encoding full-length rRNA genes using long-read sequencing.</title>
        <authorList>
            <person name="Singleton C.M."/>
            <person name="Petriglieri F."/>
            <person name="Kristensen J.M."/>
            <person name="Kirkegaard R.H."/>
            <person name="Michaelsen T.Y."/>
            <person name="Andersen M.H."/>
            <person name="Karst S.M."/>
            <person name="Dueholm M.S."/>
            <person name="Nielsen P.H."/>
            <person name="Albertsen M."/>
        </authorList>
    </citation>
    <scope>NUCLEOTIDE SEQUENCE [LARGE SCALE GENOMIC DNA]</scope>
    <source>
        <strain evidence="3">AalE_18-Q3-R2-46_BAT3C.188</strain>
        <strain evidence="4">Ega_18-Q3-R5-49_MAXAC.001</strain>
        <strain evidence="5">Ribe_18-Q3-R11-54_MAXAC.001</strain>
    </source>
</reference>
<evidence type="ECO:0000313" key="4">
    <source>
        <dbReference type="EMBL" id="MBK7274574.1"/>
    </source>
</evidence>
<keyword evidence="2" id="KW-0472">Membrane</keyword>
<protein>
    <submittedName>
        <fullName evidence="4">DUF3043 domain-containing protein</fullName>
    </submittedName>
</protein>
<feature type="compositionally biased region" description="Basic and acidic residues" evidence="1">
    <location>
        <begin position="44"/>
        <end position="55"/>
    </location>
</feature>
<keyword evidence="2" id="KW-1133">Transmembrane helix</keyword>
<proteinExistence type="predicted"/>
<dbReference type="Pfam" id="PF11241">
    <property type="entry name" value="DUF3043"/>
    <property type="match status" value="1"/>
</dbReference>
<evidence type="ECO:0000313" key="6">
    <source>
        <dbReference type="Proteomes" id="UP000718281"/>
    </source>
</evidence>
<comment type="caution">
    <text evidence="4">The sequence shown here is derived from an EMBL/GenBank/DDBJ whole genome shotgun (WGS) entry which is preliminary data.</text>
</comment>
<dbReference type="Proteomes" id="UP000886632">
    <property type="component" value="Unassembled WGS sequence"/>
</dbReference>
<evidence type="ECO:0000256" key="2">
    <source>
        <dbReference type="SAM" id="Phobius"/>
    </source>
</evidence>
<feature type="transmembrane region" description="Helical" evidence="2">
    <location>
        <begin position="121"/>
        <end position="143"/>
    </location>
</feature>
<evidence type="ECO:0000256" key="1">
    <source>
        <dbReference type="SAM" id="MobiDB-lite"/>
    </source>
</evidence>
<gene>
    <name evidence="3" type="ORF">IPF40_13070</name>
    <name evidence="4" type="ORF">IPI13_15950</name>
    <name evidence="5" type="ORF">IPP00_11485</name>
</gene>
<dbReference type="EMBL" id="JADKGK010000020">
    <property type="protein sequence ID" value="MBL0004572.1"/>
    <property type="molecule type" value="Genomic_DNA"/>
</dbReference>
<evidence type="ECO:0000313" key="3">
    <source>
        <dbReference type="EMBL" id="MBK6301919.1"/>
    </source>
</evidence>
<keyword evidence="2" id="KW-0812">Transmembrane</keyword>
<feature type="region of interest" description="Disordered" evidence="1">
    <location>
        <begin position="1"/>
        <end position="55"/>
    </location>
</feature>